<proteinExistence type="predicted"/>
<dbReference type="EMBL" id="VSSQ01001337">
    <property type="protein sequence ID" value="MPM07458.1"/>
    <property type="molecule type" value="Genomic_DNA"/>
</dbReference>
<evidence type="ECO:0000313" key="1">
    <source>
        <dbReference type="EMBL" id="MPM07458.1"/>
    </source>
</evidence>
<reference evidence="1" key="1">
    <citation type="submission" date="2019-08" db="EMBL/GenBank/DDBJ databases">
        <authorList>
            <person name="Kucharzyk K."/>
            <person name="Murdoch R.W."/>
            <person name="Higgins S."/>
            <person name="Loffler F."/>
        </authorList>
    </citation>
    <scope>NUCLEOTIDE SEQUENCE</scope>
</reference>
<protein>
    <submittedName>
        <fullName evidence="1">Uncharacterized protein</fullName>
    </submittedName>
</protein>
<dbReference type="AlphaFoldDB" id="A0A644WVD4"/>
<organism evidence="1">
    <name type="scientific">bioreactor metagenome</name>
    <dbReference type="NCBI Taxonomy" id="1076179"/>
    <lineage>
        <taxon>unclassified sequences</taxon>
        <taxon>metagenomes</taxon>
        <taxon>ecological metagenomes</taxon>
    </lineage>
</organism>
<sequence>MENKHTRDLAVSSMKLTDLSGNEVESVIKGQKYKLTYTFKNVGEEQTASPINSGLYTNNLQGQYYSDSRNLGNNVSGANIHLLKGQENTFTVEIDIPLNTNENMLSLYSFIPVKYDNTGDNVFIREDDIKKLEVPIKSPSGSNGENLAIVDIKLFNHKTNQEYNVENKDGTFNFDLNKSYRIEVKVQKTAGTAVLNNPELILNIRDSYGNVQEYILKSSKSFKNVGDTIIFKTGQFVENGNLLDVHAKIPSEYGEQGLNDISTDDQMVKTWQKSVNLSILSAEIIPNRFVFSENADNPPIDLPFKTTFGIDNTDNEYIEPALATIHNSNNKIVFSQRDISFTEGQTLITYYGTIPNQQLKDGNNPYKFTINYDRNIFEYDGTDNPYRDNSLTANVFVERKKTPQKEQLVCDSYNKENNWSVTFKLVRRNGYWTTKTIKTESGTETIEICRTTSIDRWEETRSYYERFGVEKIMFRSPSTIDKYNNVNDGWVDILGNNKGIVRAGQWYEFFVITRYNTNRVNIPAVPYGECGGSRTPNLSSVYSSNLIQLKMEGYGDSELHMLNSYDTKGSWSNLRRYFRPPLTSGKDAMGETTTRRYLPVTAENGRIDISIITQSMNGYYYDQNHSREKLQDCVSASIYIQNPLNLRSQTIGGD</sequence>
<accession>A0A644WVD4</accession>
<comment type="caution">
    <text evidence="1">The sequence shown here is derived from an EMBL/GenBank/DDBJ whole genome shotgun (WGS) entry which is preliminary data.</text>
</comment>
<name>A0A644WVD4_9ZZZZ</name>
<gene>
    <name evidence="1" type="ORF">SDC9_53764</name>
</gene>